<organism evidence="1 2">
    <name type="scientific">Sporothrix curviconia</name>
    <dbReference type="NCBI Taxonomy" id="1260050"/>
    <lineage>
        <taxon>Eukaryota</taxon>
        <taxon>Fungi</taxon>
        <taxon>Dikarya</taxon>
        <taxon>Ascomycota</taxon>
        <taxon>Pezizomycotina</taxon>
        <taxon>Sordariomycetes</taxon>
        <taxon>Sordariomycetidae</taxon>
        <taxon>Ophiostomatales</taxon>
        <taxon>Ophiostomataceae</taxon>
        <taxon>Sporothrix</taxon>
    </lineage>
</organism>
<evidence type="ECO:0000313" key="1">
    <source>
        <dbReference type="EMBL" id="CAK7231544.1"/>
    </source>
</evidence>
<dbReference type="EMBL" id="CAWUHB010000059">
    <property type="protein sequence ID" value="CAK7231544.1"/>
    <property type="molecule type" value="Genomic_DNA"/>
</dbReference>
<keyword evidence="2" id="KW-1185">Reference proteome</keyword>
<proteinExistence type="predicted"/>
<protein>
    <submittedName>
        <fullName evidence="1">Uncharacterized protein</fullName>
    </submittedName>
</protein>
<dbReference type="Proteomes" id="UP001642405">
    <property type="component" value="Unassembled WGS sequence"/>
</dbReference>
<name>A0ABP0CHJ5_9PEZI</name>
<gene>
    <name evidence="1" type="ORF">SCUCBS95973_007951</name>
</gene>
<sequence>MPPSKSISSAYAENTEPLLDEMGKYDIRNEMVKCSRNVFIYDANRRDIVLGGLVLPLTGVP</sequence>
<reference evidence="1 2" key="1">
    <citation type="submission" date="2024-01" db="EMBL/GenBank/DDBJ databases">
        <authorList>
            <person name="Allen C."/>
            <person name="Tagirdzhanova G."/>
        </authorList>
    </citation>
    <scope>NUCLEOTIDE SEQUENCE [LARGE SCALE GENOMIC DNA]</scope>
</reference>
<comment type="caution">
    <text evidence="1">The sequence shown here is derived from an EMBL/GenBank/DDBJ whole genome shotgun (WGS) entry which is preliminary data.</text>
</comment>
<accession>A0ABP0CHJ5</accession>
<evidence type="ECO:0000313" key="2">
    <source>
        <dbReference type="Proteomes" id="UP001642405"/>
    </source>
</evidence>